<dbReference type="SUPFAM" id="SSF69917">
    <property type="entry name" value="OMPT-like"/>
    <property type="match status" value="1"/>
</dbReference>
<dbReference type="InterPro" id="IPR000036">
    <property type="entry name" value="Peptidase_A26_omptin"/>
</dbReference>
<dbReference type="eggNOG" id="COG4571">
    <property type="taxonomic scope" value="Bacteria"/>
</dbReference>
<feature type="active site" evidence="1">
    <location>
        <position position="233"/>
    </location>
</feature>
<feature type="chain" id="PRO_5001783193" evidence="2">
    <location>
        <begin position="21"/>
        <end position="319"/>
    </location>
</feature>
<feature type="active site" evidence="1">
    <location>
        <position position="235"/>
    </location>
</feature>
<feature type="active site" evidence="1">
    <location>
        <position position="106"/>
    </location>
</feature>
<dbReference type="Pfam" id="PF01278">
    <property type="entry name" value="Omptin"/>
    <property type="match status" value="1"/>
</dbReference>
<dbReference type="STRING" id="472175.EL18_03167"/>
<dbReference type="EMBL" id="JMQM01000002">
    <property type="protein sequence ID" value="KFB08912.1"/>
    <property type="molecule type" value="Genomic_DNA"/>
</dbReference>
<dbReference type="PRINTS" id="PR00482">
    <property type="entry name" value="OMPTIN"/>
</dbReference>
<evidence type="ECO:0000313" key="4">
    <source>
        <dbReference type="Proteomes" id="UP000053675"/>
    </source>
</evidence>
<proteinExistence type="predicted"/>
<evidence type="ECO:0000256" key="1">
    <source>
        <dbReference type="PIRSR" id="PIRSR001522-1"/>
    </source>
</evidence>
<dbReference type="PIRSF" id="PIRSF001522">
    <property type="entry name" value="Peptidase_A26"/>
    <property type="match status" value="1"/>
</dbReference>
<dbReference type="OrthoDB" id="5464981at2"/>
<feature type="signal peptide" evidence="2">
    <location>
        <begin position="1"/>
        <end position="20"/>
    </location>
</feature>
<dbReference type="GO" id="GO:0006508">
    <property type="term" value="P:proteolysis"/>
    <property type="evidence" value="ECO:0007669"/>
    <property type="project" value="UniProtKB-KW"/>
</dbReference>
<feature type="active site" evidence="1">
    <location>
        <position position="104"/>
    </location>
</feature>
<keyword evidence="3" id="KW-0378">Hydrolase</keyword>
<organism evidence="3 4">
    <name type="scientific">Nitratireductor basaltis</name>
    <dbReference type="NCBI Taxonomy" id="472175"/>
    <lineage>
        <taxon>Bacteria</taxon>
        <taxon>Pseudomonadati</taxon>
        <taxon>Pseudomonadota</taxon>
        <taxon>Alphaproteobacteria</taxon>
        <taxon>Hyphomicrobiales</taxon>
        <taxon>Phyllobacteriaceae</taxon>
        <taxon>Nitratireductor</taxon>
    </lineage>
</organism>
<dbReference type="PATRIC" id="fig|472175.3.peg.3164"/>
<keyword evidence="3" id="KW-0645">Protease</keyword>
<dbReference type="InterPro" id="IPR053724">
    <property type="entry name" value="OMP_A26_sf"/>
</dbReference>
<evidence type="ECO:0000313" key="3">
    <source>
        <dbReference type="EMBL" id="KFB08912.1"/>
    </source>
</evidence>
<evidence type="ECO:0000256" key="2">
    <source>
        <dbReference type="SAM" id="SignalP"/>
    </source>
</evidence>
<dbReference type="AlphaFoldDB" id="A0A084U7H6"/>
<reference evidence="3 4" key="1">
    <citation type="submission" date="2014-05" db="EMBL/GenBank/DDBJ databases">
        <title>Draft Genome Sequence of Nitratireductor basaltis Strain UMTGB225, A Marine Bacterium Isolated from Green Barrel Tunicate.</title>
        <authorList>
            <person name="Gan H.Y."/>
        </authorList>
    </citation>
    <scope>NUCLEOTIDE SEQUENCE [LARGE SCALE GENOMIC DNA]</scope>
    <source>
        <strain evidence="3 4">UMTGB225</strain>
    </source>
</reference>
<dbReference type="Gene3D" id="2.40.128.90">
    <property type="entry name" value="OMPT-like"/>
    <property type="match status" value="1"/>
</dbReference>
<accession>A0A084U7H6</accession>
<sequence length="319" mass="34899">MKKLCLAVFASVLSTMPLQAADLEAVGNPDLIVPERIRLLGGVGYASLSAEEFVYDDSGNRISQLFWESDIPVVTAAAEIHLGNNWGILSNLVVGFSGDSHMVDYDWLDTAPSFAFEDWSDRSEHPNTDLEHYFSGDIALGRNFSLVTSSINLHAGFKYTDVKWASYGGSYVYSENGGYRNETGTEPEGQRAISYRQKLPGVFIGARAQTRISDLTLTAQARGGVTINAQDHDWHWQTNTRFDDEFNALPFVSLSGRAEYAVAPMTSIFLAASYDRYFHDVGDVVLSNIDDGLVTDSDADGAGAELEAFTISGGLSLRF</sequence>
<dbReference type="InterPro" id="IPR020080">
    <property type="entry name" value="OM_adhesin/peptidase_omptin"/>
</dbReference>
<dbReference type="Proteomes" id="UP000053675">
    <property type="component" value="Unassembled WGS sequence"/>
</dbReference>
<dbReference type="GO" id="GO:0004190">
    <property type="term" value="F:aspartic-type endopeptidase activity"/>
    <property type="evidence" value="ECO:0007669"/>
    <property type="project" value="UniProtKB-EC"/>
</dbReference>
<dbReference type="RefSeq" id="WP_036486176.1">
    <property type="nucleotide sequence ID" value="NZ_JMQM01000002.1"/>
</dbReference>
<protein>
    <submittedName>
        <fullName evidence="3">Outer membrane protease</fullName>
        <ecNumber evidence="3">3.4.23.49</ecNumber>
    </submittedName>
</protein>
<keyword evidence="2" id="KW-0732">Signal</keyword>
<comment type="caution">
    <text evidence="3">The sequence shown here is derived from an EMBL/GenBank/DDBJ whole genome shotgun (WGS) entry which is preliminary data.</text>
</comment>
<name>A0A084U7H6_9HYPH</name>
<dbReference type="EC" id="3.4.23.49" evidence="3"/>
<keyword evidence="4" id="KW-1185">Reference proteome</keyword>
<gene>
    <name evidence="3" type="ORF">EL18_03167</name>
</gene>
<dbReference type="GO" id="GO:0009279">
    <property type="term" value="C:cell outer membrane"/>
    <property type="evidence" value="ECO:0007669"/>
    <property type="project" value="InterPro"/>
</dbReference>